<evidence type="ECO:0000256" key="3">
    <source>
        <dbReference type="ARBA" id="ARBA00022630"/>
    </source>
</evidence>
<proteinExistence type="inferred from homology"/>
<dbReference type="InterPro" id="IPR018235">
    <property type="entry name" value="Bacterial_luciferase_CS"/>
</dbReference>
<dbReference type="PANTHER" id="PTHR30137">
    <property type="entry name" value="LUCIFERASE-LIKE MONOOXYGENASE"/>
    <property type="match status" value="1"/>
</dbReference>
<evidence type="ECO:0000313" key="12">
    <source>
        <dbReference type="EMBL" id="AAV52436.1"/>
    </source>
</evidence>
<sequence length="330" mass="37663">MNFGLFFLNFQPENTSSETVLDNMINTVSLVDKDYKNFTTALVNEHHFSKNGIVGAPMTAASFLLGLTERLHIGSLNQVITTHHPVRIAEEASLLDQMSDSRFILGLSDCVNDFEMDFFKRQRDSQQLQFEACYDIINEAITTNYCQANNDFYNFPRISINPHCLSKENMKQYILASSVGVVEWAAKKALPLTYRWSDSLEDKEILYKRYLEVAAKHNIDVSNVEHQFPLLVNLNLNHDRDVAHQEATAYLASYIAEVYPHLNQQQKIAELISQHAIGTDNDYYESTLNALERTGSKNVLLSFESMKNHDDVVKVINMVNEKIQKNLPSS</sequence>
<organism evidence="13">
    <name type="scientific">Photobacterium kishitanii</name>
    <dbReference type="NCBI Taxonomy" id="318456"/>
    <lineage>
        <taxon>Bacteria</taxon>
        <taxon>Pseudomonadati</taxon>
        <taxon>Pseudomonadota</taxon>
        <taxon>Gammaproteobacteria</taxon>
        <taxon>Vibrionales</taxon>
        <taxon>Vibrionaceae</taxon>
        <taxon>Photobacterium</taxon>
    </lineage>
</organism>
<dbReference type="EMBL" id="AY642192">
    <property type="protein sequence ID" value="AAV52440.1"/>
    <property type="molecule type" value="Genomic_DNA"/>
</dbReference>
<dbReference type="PANTHER" id="PTHR30137:SF8">
    <property type="entry name" value="BLR5498 PROTEIN"/>
    <property type="match status" value="1"/>
</dbReference>
<keyword evidence="5 10" id="KW-0560">Oxidoreductase</keyword>
<dbReference type="EC" id="1.14.14.3" evidence="10"/>
<dbReference type="InterPro" id="IPR011251">
    <property type="entry name" value="Luciferase-like_dom"/>
</dbReference>
<accession>Q5GD40</accession>
<evidence type="ECO:0000256" key="7">
    <source>
        <dbReference type="ARBA" id="ARBA00023223"/>
    </source>
</evidence>
<evidence type="ECO:0000256" key="1">
    <source>
        <dbReference type="ARBA" id="ARBA00010426"/>
    </source>
</evidence>
<comment type="subunit">
    <text evidence="2 10">Heterodimer of an alpha and a beta chain.</text>
</comment>
<feature type="domain" description="Luciferase-like" evidence="11">
    <location>
        <begin position="1"/>
        <end position="285"/>
    </location>
</feature>
<evidence type="ECO:0000256" key="6">
    <source>
        <dbReference type="ARBA" id="ARBA00023033"/>
    </source>
</evidence>
<evidence type="ECO:0000256" key="9">
    <source>
        <dbReference type="ARBA" id="ARBA00048737"/>
    </source>
</evidence>
<reference evidence="14" key="2">
    <citation type="journal article" date="2005" name="Environ. Microbiol.">
        <title>Phylogenetic resolution and habitat specificity of members of the Photobacterium phosphoreum species group.</title>
        <authorList>
            <person name="Ast J.C."/>
            <person name="Dunlap P.V."/>
        </authorList>
    </citation>
    <scope>NUCLEOTIDE SEQUENCE</scope>
    <source>
        <strain evidence="14">Hstri.1.1</strain>
    </source>
</reference>
<evidence type="ECO:0000313" key="13">
    <source>
        <dbReference type="EMBL" id="AAV52440.1"/>
    </source>
</evidence>
<evidence type="ECO:0000256" key="10">
    <source>
        <dbReference type="RuleBase" id="RU367112"/>
    </source>
</evidence>
<keyword evidence="6 10" id="KW-0503">Monooxygenase</keyword>
<gene>
    <name evidence="13" type="primary">luxB</name>
</gene>
<evidence type="ECO:0000256" key="2">
    <source>
        <dbReference type="ARBA" id="ARBA00011870"/>
    </source>
</evidence>
<dbReference type="AlphaFoldDB" id="Q5GD40"/>
<comment type="function">
    <text evidence="10">Light-emitting reaction in luminous bacteria.</text>
</comment>
<keyword evidence="3 10" id="KW-0285">Flavoprotein</keyword>
<protein>
    <recommendedName>
        <fullName evidence="10">Alkanal monooxygenase</fullName>
        <ecNumber evidence="10">1.14.14.3</ecNumber>
    </recommendedName>
    <alternativeName>
        <fullName evidence="10">Bacterial luciferase</fullName>
    </alternativeName>
</protein>
<evidence type="ECO:0000256" key="4">
    <source>
        <dbReference type="ARBA" id="ARBA00022643"/>
    </source>
</evidence>
<comment type="similarity">
    <text evidence="1 10">Belongs to the bacterial luciferase oxidoreductase family.</text>
</comment>
<dbReference type="InterPro" id="IPR033924">
    <property type="entry name" value="Alkanal_monooxygenase"/>
</dbReference>
<dbReference type="Gene3D" id="3.20.20.30">
    <property type="entry name" value="Luciferase-like domain"/>
    <property type="match status" value="2"/>
</dbReference>
<dbReference type="Pfam" id="PF00296">
    <property type="entry name" value="Bac_luciferase"/>
    <property type="match status" value="1"/>
</dbReference>
<evidence type="ECO:0000259" key="11">
    <source>
        <dbReference type="Pfam" id="PF00296"/>
    </source>
</evidence>
<dbReference type="InterPro" id="IPR036661">
    <property type="entry name" value="Luciferase-like_sf"/>
</dbReference>
<evidence type="ECO:0000313" key="14">
    <source>
        <dbReference type="EMBL" id="AAX51517.1"/>
    </source>
</evidence>
<dbReference type="InterPro" id="IPR002103">
    <property type="entry name" value="Luciferase_bac/NFP"/>
</dbReference>
<reference evidence="13" key="1">
    <citation type="journal article" date="2005" name="Appl. Environ. Microbiol.">
        <title>Genomic and phylogenetic characterization of luminous bacteria symbiotic with the deep-sea fish Chlorophthalmus albatrossis (Aulopiformes: Chlorophthalmidae).</title>
        <authorList>
            <person name="Dunlap P.V."/>
            <person name="Ast J.C."/>
        </authorList>
    </citation>
    <scope>NUCLEOTIDE SEQUENCE</scope>
    <source>
        <strain evidence="12">Calba.4.12</strain>
        <strain evidence="13">Calba.4.15</strain>
    </source>
</reference>
<name>Q5GD40_9GAMM</name>
<comment type="catalytic activity">
    <reaction evidence="9 10">
        <text>a long-chain fatty aldehyde + FMNH2 + O2 = a long-chain fatty acid + hnu + FMN + H2O + 2 H(+)</text>
        <dbReference type="Rhea" id="RHEA:17181"/>
        <dbReference type="ChEBI" id="CHEBI:15377"/>
        <dbReference type="ChEBI" id="CHEBI:15378"/>
        <dbReference type="ChEBI" id="CHEBI:15379"/>
        <dbReference type="ChEBI" id="CHEBI:17176"/>
        <dbReference type="ChEBI" id="CHEBI:30212"/>
        <dbReference type="ChEBI" id="CHEBI:57560"/>
        <dbReference type="ChEBI" id="CHEBI:57618"/>
        <dbReference type="ChEBI" id="CHEBI:58210"/>
        <dbReference type="EC" id="1.14.14.3"/>
    </reaction>
</comment>
<dbReference type="InterPro" id="IPR050766">
    <property type="entry name" value="Bact_Lucif_Oxidored"/>
</dbReference>
<accession>Q3KYJ7</accession>
<keyword evidence="8 10" id="KW-0599">Photoprotein</keyword>
<dbReference type="PRINTS" id="PR00089">
    <property type="entry name" value="LUCIFERASE"/>
</dbReference>
<dbReference type="EMBL" id="AY849512">
    <property type="protein sequence ID" value="AAX51517.1"/>
    <property type="molecule type" value="Genomic_DNA"/>
</dbReference>
<dbReference type="GO" id="GO:0047646">
    <property type="term" value="F:alkanal monooxygenase (FMN-linked) activity"/>
    <property type="evidence" value="ECO:0007669"/>
    <property type="project" value="UniProtKB-UniRule"/>
</dbReference>
<keyword evidence="7 10" id="KW-0455">Luminescence</keyword>
<dbReference type="PROSITE" id="PS00494">
    <property type="entry name" value="BACTERIAL_LUCIFERASE"/>
    <property type="match status" value="1"/>
</dbReference>
<dbReference type="EMBL" id="AY642191">
    <property type="protein sequence ID" value="AAV52436.1"/>
    <property type="molecule type" value="Genomic_DNA"/>
</dbReference>
<dbReference type="SUPFAM" id="SSF51679">
    <property type="entry name" value="Bacterial luciferase-like"/>
    <property type="match status" value="1"/>
</dbReference>
<keyword evidence="4 10" id="KW-0288">FMN</keyword>
<evidence type="ECO:0000256" key="8">
    <source>
        <dbReference type="ARBA" id="ARBA00023262"/>
    </source>
</evidence>
<evidence type="ECO:0000256" key="5">
    <source>
        <dbReference type="ARBA" id="ARBA00023002"/>
    </source>
</evidence>
<dbReference type="GO" id="GO:0005829">
    <property type="term" value="C:cytosol"/>
    <property type="evidence" value="ECO:0007669"/>
    <property type="project" value="TreeGrafter"/>
</dbReference>
<dbReference type="GO" id="GO:0008218">
    <property type="term" value="P:bioluminescence"/>
    <property type="evidence" value="ECO:0007669"/>
    <property type="project" value="UniProtKB-UniRule"/>
</dbReference>
<dbReference type="CDD" id="cd01096">
    <property type="entry name" value="Alkanal_monooxygenase"/>
    <property type="match status" value="1"/>
</dbReference>